<dbReference type="Proteomes" id="UP000029614">
    <property type="component" value="Unassembled WGS sequence"/>
</dbReference>
<name>A0A096D227_9BACT</name>
<evidence type="ECO:0000313" key="2">
    <source>
        <dbReference type="EMBL" id="KGF51569.1"/>
    </source>
</evidence>
<protein>
    <recommendedName>
        <fullName evidence="1">DUF4468 domain-containing protein</fullName>
    </recommendedName>
</protein>
<reference evidence="2 3" key="1">
    <citation type="submission" date="2014-07" db="EMBL/GenBank/DDBJ databases">
        <authorList>
            <person name="McCorrison J."/>
            <person name="Sanka R."/>
            <person name="Torralba M."/>
            <person name="Gillis M."/>
            <person name="Haft D.H."/>
            <person name="Methe B."/>
            <person name="Sutton G."/>
            <person name="Nelson K.E."/>
        </authorList>
    </citation>
    <scope>NUCLEOTIDE SEQUENCE [LARGE SCALE GENOMIC DNA]</scope>
    <source>
        <strain evidence="2 3">DNF00058</strain>
    </source>
</reference>
<feature type="domain" description="DUF4468" evidence="1">
    <location>
        <begin position="10"/>
        <end position="95"/>
    </location>
</feature>
<comment type="caution">
    <text evidence="2">The sequence shown here is derived from an EMBL/GenBank/DDBJ whole genome shotgun (WGS) entry which is preliminary data.</text>
</comment>
<sequence length="169" mass="19541">MCFAQKPLTFTKVIQKDGFTAQQLYDATKNWFVRTYVDSRAVLKYENPGKELTGNGNIPFKTNMIFSSIEGHIKYLIDVQFKDGRLKLTLSDFRHDPIREALYNNHLGVLVDSLPKDLKEIGIEGANRKAGYKYFFKKGKPLCESAFEELSTSLEKFVDKREVETKDEW</sequence>
<accession>A0A096D227</accession>
<evidence type="ECO:0000259" key="1">
    <source>
        <dbReference type="Pfam" id="PF14730"/>
    </source>
</evidence>
<dbReference type="Pfam" id="PF14730">
    <property type="entry name" value="DUF4468"/>
    <property type="match status" value="1"/>
</dbReference>
<keyword evidence="3" id="KW-1185">Reference proteome</keyword>
<dbReference type="Gene3D" id="3.30.530.80">
    <property type="match status" value="1"/>
</dbReference>
<proteinExistence type="predicted"/>
<gene>
    <name evidence="2" type="ORF">HMPREF9302_06915</name>
</gene>
<dbReference type="EMBL" id="JRNU01000034">
    <property type="protein sequence ID" value="KGF51569.1"/>
    <property type="molecule type" value="Genomic_DNA"/>
</dbReference>
<dbReference type="AlphaFoldDB" id="A0A096D227"/>
<dbReference type="InterPro" id="IPR027823">
    <property type="entry name" value="DUF4468"/>
</dbReference>
<evidence type="ECO:0000313" key="3">
    <source>
        <dbReference type="Proteomes" id="UP000029614"/>
    </source>
</evidence>
<organism evidence="2 3">
    <name type="scientific">Prevotella amnii DNF00058</name>
    <dbReference type="NCBI Taxonomy" id="1401066"/>
    <lineage>
        <taxon>Bacteria</taxon>
        <taxon>Pseudomonadati</taxon>
        <taxon>Bacteroidota</taxon>
        <taxon>Bacteroidia</taxon>
        <taxon>Bacteroidales</taxon>
        <taxon>Prevotellaceae</taxon>
        <taxon>Prevotella</taxon>
    </lineage>
</organism>